<organism evidence="1 2">
    <name type="scientific">Candidatus Methanoperedens nitratireducens</name>
    <dbReference type="NCBI Taxonomy" id="1392998"/>
    <lineage>
        <taxon>Archaea</taxon>
        <taxon>Methanobacteriati</taxon>
        <taxon>Methanobacteriota</taxon>
        <taxon>Stenosarchaea group</taxon>
        <taxon>Methanomicrobia</taxon>
        <taxon>Methanosarcinales</taxon>
        <taxon>ANME-2 cluster</taxon>
        <taxon>Candidatus Methanoperedentaceae</taxon>
        <taxon>Candidatus Methanoperedens</taxon>
    </lineage>
</organism>
<dbReference type="AlphaFoldDB" id="A0A0P7ZFH8"/>
<accession>A0A0P7ZFH8</accession>
<reference evidence="1 2" key="1">
    <citation type="submission" date="2015-09" db="EMBL/GenBank/DDBJ databases">
        <title>A metagenomics-based metabolic model of nitrate-dependent anaerobic oxidation of methane by Methanoperedens-like archaea.</title>
        <authorList>
            <person name="Arshad A."/>
            <person name="Speth D.R."/>
            <person name="De Graaf R.M."/>
            <person name="Op Den Camp H.J."/>
            <person name="Jetten M.S."/>
            <person name="Welte C.U."/>
        </authorList>
    </citation>
    <scope>NUCLEOTIDE SEQUENCE [LARGE SCALE GENOMIC DNA]</scope>
</reference>
<dbReference type="EMBL" id="LKCM01000241">
    <property type="protein sequence ID" value="KPQ42319.1"/>
    <property type="molecule type" value="Genomic_DNA"/>
</dbReference>
<sequence>MKKELLVVTQGTLFFKISAREILGGKYFSTLKVLKTFTSSNGFGFITINPAEEQLLPHVLNGGCTVSKIYSTLRMESYEFWDTQRIKSQALCCKCDGTCPNCHKAVRLGSRKLSPRMAEEFESEIGDLDWRDNQHPEEQEADYRTRIGDYGHYCLEDEDDLNESVITDLLIPGERLDFFELERRMLEQEEIHKEVARQREDRFRAEKQILAGLISRKEMGEILSSEEEKVLTEGLLMVSNEASKAMAFHQCGWFAALLYPELKGKDRRCNLCAKWRQAGDRIWQSRRTQNVSVMNANILYRSSDRIVTDAKATLQFCRNQYRSNFLDHLVREYILQVRAGILPWEVFPAPFMWEDHLEAIKSQLIDLDSIGWFGTTRMVESLVSNILQSASHTQKKDAVKQLSRFLQKYREAKGLKNPDSKRDQKMVTDWLDAQLSAYRLPYTDDFWCPPNKSVSKPSIGPQPRYTTPAICMGCLVHRQGRC</sequence>
<protein>
    <submittedName>
        <fullName evidence="1">Uncharacterized protein</fullName>
    </submittedName>
</protein>
<gene>
    <name evidence="1" type="ORF">MPEBLZ_03143</name>
</gene>
<name>A0A0P7ZFH8_9EURY</name>
<proteinExistence type="predicted"/>
<dbReference type="Proteomes" id="UP000050360">
    <property type="component" value="Unassembled WGS sequence"/>
</dbReference>
<comment type="caution">
    <text evidence="1">The sequence shown here is derived from an EMBL/GenBank/DDBJ whole genome shotgun (WGS) entry which is preliminary data.</text>
</comment>
<evidence type="ECO:0000313" key="2">
    <source>
        <dbReference type="Proteomes" id="UP000050360"/>
    </source>
</evidence>
<evidence type="ECO:0000313" key="1">
    <source>
        <dbReference type="EMBL" id="KPQ42319.1"/>
    </source>
</evidence>